<accession>A0A8A1LE75</accession>
<gene>
    <name evidence="2" type="ORF">I7I53_10662</name>
</gene>
<dbReference type="Proteomes" id="UP000663419">
    <property type="component" value="Chromosome 1"/>
</dbReference>
<dbReference type="EMBL" id="CP069102">
    <property type="protein sequence ID" value="QSS50097.1"/>
    <property type="molecule type" value="Genomic_DNA"/>
</dbReference>
<keyword evidence="1" id="KW-0472">Membrane</keyword>
<proteinExistence type="predicted"/>
<evidence type="ECO:0000256" key="1">
    <source>
        <dbReference type="SAM" id="Phobius"/>
    </source>
</evidence>
<evidence type="ECO:0000313" key="3">
    <source>
        <dbReference type="Proteomes" id="UP000663419"/>
    </source>
</evidence>
<name>A0A8A1LE75_AJEC8</name>
<sequence>MICSVCCMIARPGLFQRMPCFALLCFAHSALHSTRRPEFFLFFFLFLFLLLLLLSLFLALQAPNQALGSFLALVVMDIRSSLRSMCRAYMCSCIHTMYLASSRAPPASIHLTPELLHAR</sequence>
<protein>
    <submittedName>
        <fullName evidence="2">Uncharacterized protein</fullName>
    </submittedName>
</protein>
<feature type="transmembrane region" description="Helical" evidence="1">
    <location>
        <begin position="39"/>
        <end position="60"/>
    </location>
</feature>
<dbReference type="VEuPathDB" id="FungiDB:I7I53_10662"/>
<dbReference type="AlphaFoldDB" id="A0A8A1LE75"/>
<organism evidence="2 3">
    <name type="scientific">Ajellomyces capsulatus (strain H88)</name>
    <name type="common">Darling's disease fungus</name>
    <name type="synonym">Histoplasma capsulatum</name>
    <dbReference type="NCBI Taxonomy" id="544711"/>
    <lineage>
        <taxon>Eukaryota</taxon>
        <taxon>Fungi</taxon>
        <taxon>Dikarya</taxon>
        <taxon>Ascomycota</taxon>
        <taxon>Pezizomycotina</taxon>
        <taxon>Eurotiomycetes</taxon>
        <taxon>Eurotiomycetidae</taxon>
        <taxon>Onygenales</taxon>
        <taxon>Ajellomycetaceae</taxon>
        <taxon>Histoplasma</taxon>
    </lineage>
</organism>
<keyword evidence="1" id="KW-0812">Transmembrane</keyword>
<keyword evidence="1" id="KW-1133">Transmembrane helix</keyword>
<reference evidence="2" key="1">
    <citation type="submission" date="2021-01" db="EMBL/GenBank/DDBJ databases">
        <title>Chromosome-level genome assembly of a human fungal pathogen reveals clustering of transcriptionally co-regulated genes.</title>
        <authorList>
            <person name="Voorhies M."/>
            <person name="Cohen S."/>
            <person name="Shea T.P."/>
            <person name="Petrus S."/>
            <person name="Munoz J.F."/>
            <person name="Poplawski S."/>
            <person name="Goldman W.E."/>
            <person name="Michael T."/>
            <person name="Cuomo C.A."/>
            <person name="Sil A."/>
            <person name="Beyhan S."/>
        </authorList>
    </citation>
    <scope>NUCLEOTIDE SEQUENCE</scope>
    <source>
        <strain evidence="2">H88</strain>
    </source>
</reference>
<evidence type="ECO:0000313" key="2">
    <source>
        <dbReference type="EMBL" id="QSS50097.1"/>
    </source>
</evidence>